<proteinExistence type="inferred from homology"/>
<dbReference type="Proteomes" id="UP000238479">
    <property type="component" value="Chromosome 2"/>
</dbReference>
<evidence type="ECO:0000256" key="11">
    <source>
        <dbReference type="SAM" id="MobiDB-lite"/>
    </source>
</evidence>
<dbReference type="GO" id="GO:0006397">
    <property type="term" value="P:mRNA processing"/>
    <property type="evidence" value="ECO:0007669"/>
    <property type="project" value="UniProtKB-KW"/>
</dbReference>
<feature type="compositionally biased region" description="Basic and acidic residues" evidence="11">
    <location>
        <begin position="39"/>
        <end position="51"/>
    </location>
</feature>
<dbReference type="GO" id="GO:0008380">
    <property type="term" value="P:RNA splicing"/>
    <property type="evidence" value="ECO:0007669"/>
    <property type="project" value="UniProtKB-KW"/>
</dbReference>
<comment type="caution">
    <text evidence="12">The sequence shown here is derived from an EMBL/GenBank/DDBJ whole genome shotgun (WGS) entry which is preliminary data.</text>
</comment>
<keyword evidence="5" id="KW-0507">mRNA processing</keyword>
<dbReference type="AlphaFoldDB" id="A0A2P6S6M9"/>
<evidence type="ECO:0000256" key="6">
    <source>
        <dbReference type="ARBA" id="ARBA00022728"/>
    </source>
</evidence>
<comment type="subcellular location">
    <subcellularLocation>
        <location evidence="2">Cytoplasm</location>
    </subcellularLocation>
    <subcellularLocation>
        <location evidence="1">Nucleus</location>
    </subcellularLocation>
</comment>
<accession>A0A2P6S6M9</accession>
<evidence type="ECO:0000256" key="10">
    <source>
        <dbReference type="ARBA" id="ARBA00045970"/>
    </source>
</evidence>
<reference evidence="12 13" key="1">
    <citation type="journal article" date="2018" name="Nat. Genet.">
        <title>The Rosa genome provides new insights in the design of modern roses.</title>
        <authorList>
            <person name="Bendahmane M."/>
        </authorList>
    </citation>
    <scope>NUCLEOTIDE SEQUENCE [LARGE SCALE GENOMIC DNA]</scope>
    <source>
        <strain evidence="13">cv. Old Blush</strain>
    </source>
</reference>
<dbReference type="EMBL" id="PDCK01000040">
    <property type="protein sequence ID" value="PRQ54350.1"/>
    <property type="molecule type" value="Genomic_DNA"/>
</dbReference>
<evidence type="ECO:0000256" key="2">
    <source>
        <dbReference type="ARBA" id="ARBA00004496"/>
    </source>
</evidence>
<dbReference type="GO" id="GO:0005737">
    <property type="term" value="C:cytoplasm"/>
    <property type="evidence" value="ECO:0007669"/>
    <property type="project" value="UniProtKB-SubCell"/>
</dbReference>
<keyword evidence="13" id="KW-1185">Reference proteome</keyword>
<evidence type="ECO:0000256" key="7">
    <source>
        <dbReference type="ARBA" id="ARBA00023187"/>
    </source>
</evidence>
<comment type="function">
    <text evidence="10">Protein associated with the U5 snRNP, during its maturation and its post-splicing recycling and which is required for spliceosomal tri-snRNP complex assembly in the nucleus. Has a molecular sequestering activity and transiently hinders SNRNP200 binding sites for constitutive splicing factors that intervene later during the assembly of the spliceosome and splicing. Together with its molecular sequestering activity, may also function as a molecular adapter and placeholder, coordinating the assembly of the U5 snRNP and its association with the U4/U6 di-snRNP.</text>
</comment>
<keyword evidence="6" id="KW-0747">Spliceosome</keyword>
<dbReference type="Gramene" id="PRQ54350">
    <property type="protein sequence ID" value="PRQ54350"/>
    <property type="gene ID" value="RchiOBHm_Chr2g0176501"/>
</dbReference>
<evidence type="ECO:0000313" key="13">
    <source>
        <dbReference type="Proteomes" id="UP000238479"/>
    </source>
</evidence>
<comment type="similarity">
    <text evidence="3">Belongs to the TSSC4 family.</text>
</comment>
<feature type="compositionally biased region" description="Basic and acidic residues" evidence="11">
    <location>
        <begin position="64"/>
        <end position="79"/>
    </location>
</feature>
<feature type="compositionally biased region" description="Acidic residues" evidence="11">
    <location>
        <begin position="80"/>
        <end position="100"/>
    </location>
</feature>
<feature type="compositionally biased region" description="Low complexity" evidence="11">
    <location>
        <begin position="19"/>
        <end position="36"/>
    </location>
</feature>
<evidence type="ECO:0000256" key="9">
    <source>
        <dbReference type="ARBA" id="ARBA00035304"/>
    </source>
</evidence>
<name>A0A2P6S6M9_ROSCH</name>
<dbReference type="GO" id="GO:0005681">
    <property type="term" value="C:spliceosomal complex"/>
    <property type="evidence" value="ECO:0007669"/>
    <property type="project" value="UniProtKB-KW"/>
</dbReference>
<keyword evidence="4" id="KW-0963">Cytoplasm</keyword>
<evidence type="ECO:0000256" key="4">
    <source>
        <dbReference type="ARBA" id="ARBA00022490"/>
    </source>
</evidence>
<evidence type="ECO:0000256" key="5">
    <source>
        <dbReference type="ARBA" id="ARBA00022664"/>
    </source>
</evidence>
<evidence type="ECO:0000256" key="3">
    <source>
        <dbReference type="ARBA" id="ARBA00010362"/>
    </source>
</evidence>
<dbReference type="PANTHER" id="PTHR13445">
    <property type="entry name" value="TUMOR SUPPRESSING SUBTRANSFERABLE CANDIDATE 4 TSSC4"/>
    <property type="match status" value="1"/>
</dbReference>
<sequence>MEESFSVRVSKTFDILDGSSPSATASAPSSSLWSLTGEEIEKREWNRDKGSPEPQPRPCNPDSNSKDDFFGNELEKDLLDLDDDDDDDVEEEEEEDEVVEEQSAKPKPKPKPMPDDYNEEQWQIKTCIGLDCTLDHERKMNLTKWLLAREMLQTAFI</sequence>
<feature type="region of interest" description="Disordered" evidence="11">
    <location>
        <begin position="1"/>
        <end position="118"/>
    </location>
</feature>
<evidence type="ECO:0000256" key="8">
    <source>
        <dbReference type="ARBA" id="ARBA00023242"/>
    </source>
</evidence>
<evidence type="ECO:0000256" key="1">
    <source>
        <dbReference type="ARBA" id="ARBA00004123"/>
    </source>
</evidence>
<keyword evidence="7" id="KW-0508">mRNA splicing</keyword>
<evidence type="ECO:0000313" key="12">
    <source>
        <dbReference type="EMBL" id="PRQ54350.1"/>
    </source>
</evidence>
<dbReference type="PANTHER" id="PTHR13445:SF3">
    <property type="entry name" value="U5 SMALL NUCLEAR RIBONUCLEOPROTEIN TSSC4"/>
    <property type="match status" value="1"/>
</dbReference>
<gene>
    <name evidence="12" type="ORF">RchiOBHm_Chr2g0176501</name>
</gene>
<organism evidence="12 13">
    <name type="scientific">Rosa chinensis</name>
    <name type="common">China rose</name>
    <dbReference type="NCBI Taxonomy" id="74649"/>
    <lineage>
        <taxon>Eukaryota</taxon>
        <taxon>Viridiplantae</taxon>
        <taxon>Streptophyta</taxon>
        <taxon>Embryophyta</taxon>
        <taxon>Tracheophyta</taxon>
        <taxon>Spermatophyta</taxon>
        <taxon>Magnoliopsida</taxon>
        <taxon>eudicotyledons</taxon>
        <taxon>Gunneridae</taxon>
        <taxon>Pentapetalae</taxon>
        <taxon>rosids</taxon>
        <taxon>fabids</taxon>
        <taxon>Rosales</taxon>
        <taxon>Rosaceae</taxon>
        <taxon>Rosoideae</taxon>
        <taxon>Rosoideae incertae sedis</taxon>
        <taxon>Rosa</taxon>
    </lineage>
</organism>
<dbReference type="InterPro" id="IPR029338">
    <property type="entry name" value="TSSC4"/>
</dbReference>
<protein>
    <recommendedName>
        <fullName evidence="9">U5 small nuclear ribonucleoprotein TSSC4</fullName>
    </recommendedName>
</protein>
<keyword evidence="8" id="KW-0539">Nucleus</keyword>